<dbReference type="GO" id="GO:0005829">
    <property type="term" value="C:cytosol"/>
    <property type="evidence" value="ECO:0007669"/>
    <property type="project" value="TreeGrafter"/>
</dbReference>
<sequence length="270" mass="30597">MIKHLFSDLDGTLLNNNGELSDYTKKIIGECNIPLTLVSARSPQKMESILNDLGVGGIHIAFNGAMVFKKENTKFTILNKEILNRELARKLVLDIRSKFPKVGISLYDTNNWNVDVINKVIEREKKVVKVNYNLVNFNQYFNENLKEVYKVSFIEEDIEVFKKLVNYVEVNYSDEKITIQKSLSGYLEITHVNAKKSLGIEYVMKLKNIDRESTVAFGDGENDISMLQSAGYSIVMGNASDKVKEHADLITKSNNEDGVAYAIKTIIDKI</sequence>
<dbReference type="PROSITE" id="PS01229">
    <property type="entry name" value="COF_2"/>
    <property type="match status" value="1"/>
</dbReference>
<gene>
    <name evidence="1" type="ORF">CJ218_07445</name>
</gene>
<dbReference type="GO" id="GO:0000287">
    <property type="term" value="F:magnesium ion binding"/>
    <property type="evidence" value="ECO:0007669"/>
    <property type="project" value="TreeGrafter"/>
</dbReference>
<dbReference type="Gene3D" id="3.30.1240.10">
    <property type="match status" value="1"/>
</dbReference>
<dbReference type="OrthoDB" id="9790031at2"/>
<accession>A0A2N6SD29</accession>
<dbReference type="PANTHER" id="PTHR10000">
    <property type="entry name" value="PHOSPHOSERINE PHOSPHATASE"/>
    <property type="match status" value="1"/>
</dbReference>
<dbReference type="GO" id="GO:0016791">
    <property type="term" value="F:phosphatase activity"/>
    <property type="evidence" value="ECO:0007669"/>
    <property type="project" value="TreeGrafter"/>
</dbReference>
<dbReference type="STRING" id="84135.GCA_001052115_01334"/>
<dbReference type="Proteomes" id="UP000235670">
    <property type="component" value="Unassembled WGS sequence"/>
</dbReference>
<name>A0A2N6SD29_9BACL</name>
<keyword evidence="1" id="KW-0378">Hydrolase</keyword>
<protein>
    <submittedName>
        <fullName evidence="1">Cof-type HAD-IIB family hydrolase</fullName>
    </submittedName>
</protein>
<dbReference type="CDD" id="cd07516">
    <property type="entry name" value="HAD_Pase"/>
    <property type="match status" value="1"/>
</dbReference>
<dbReference type="Pfam" id="PF08282">
    <property type="entry name" value="Hydrolase_3"/>
    <property type="match status" value="1"/>
</dbReference>
<dbReference type="SFLD" id="SFLDS00003">
    <property type="entry name" value="Haloacid_Dehalogenase"/>
    <property type="match status" value="1"/>
</dbReference>
<dbReference type="InterPro" id="IPR006379">
    <property type="entry name" value="HAD-SF_hydro_IIB"/>
</dbReference>
<dbReference type="Gene3D" id="3.40.50.1000">
    <property type="entry name" value="HAD superfamily/HAD-like"/>
    <property type="match status" value="1"/>
</dbReference>
<dbReference type="InterPro" id="IPR023214">
    <property type="entry name" value="HAD_sf"/>
</dbReference>
<dbReference type="RefSeq" id="WP_102190138.1">
    <property type="nucleotide sequence ID" value="NZ_CAUTAO010000002.1"/>
</dbReference>
<comment type="caution">
    <text evidence="1">The sequence shown here is derived from an EMBL/GenBank/DDBJ whole genome shotgun (WGS) entry which is preliminary data.</text>
</comment>
<dbReference type="PANTHER" id="PTHR10000:SF8">
    <property type="entry name" value="HAD SUPERFAMILY HYDROLASE-LIKE, TYPE 3"/>
    <property type="match status" value="1"/>
</dbReference>
<dbReference type="NCBIfam" id="TIGR00099">
    <property type="entry name" value="Cof-subfamily"/>
    <property type="match status" value="1"/>
</dbReference>
<proteinExistence type="predicted"/>
<dbReference type="AlphaFoldDB" id="A0A2N6SD29"/>
<dbReference type="InterPro" id="IPR000150">
    <property type="entry name" value="Cof"/>
</dbReference>
<dbReference type="InterPro" id="IPR036412">
    <property type="entry name" value="HAD-like_sf"/>
</dbReference>
<evidence type="ECO:0000313" key="2">
    <source>
        <dbReference type="Proteomes" id="UP000235670"/>
    </source>
</evidence>
<evidence type="ECO:0000313" key="1">
    <source>
        <dbReference type="EMBL" id="PMC51826.1"/>
    </source>
</evidence>
<organism evidence="1 2">
    <name type="scientific">Gemella sanguinis</name>
    <dbReference type="NCBI Taxonomy" id="84135"/>
    <lineage>
        <taxon>Bacteria</taxon>
        <taxon>Bacillati</taxon>
        <taxon>Bacillota</taxon>
        <taxon>Bacilli</taxon>
        <taxon>Bacillales</taxon>
        <taxon>Gemellaceae</taxon>
        <taxon>Gemella</taxon>
    </lineage>
</organism>
<reference evidence="1 2" key="1">
    <citation type="submission" date="2017-09" db="EMBL/GenBank/DDBJ databases">
        <title>Bacterial strain isolated from the female urinary microbiota.</title>
        <authorList>
            <person name="Thomas-White K."/>
            <person name="Kumar N."/>
            <person name="Forster S."/>
            <person name="Putonti C."/>
            <person name="Lawley T."/>
            <person name="Wolfe A.J."/>
        </authorList>
    </citation>
    <scope>NUCLEOTIDE SEQUENCE [LARGE SCALE GENOMIC DNA]</scope>
    <source>
        <strain evidence="1 2">UMB0186</strain>
    </source>
</reference>
<dbReference type="NCBIfam" id="TIGR01484">
    <property type="entry name" value="HAD-SF-IIB"/>
    <property type="match status" value="1"/>
</dbReference>
<dbReference type="EMBL" id="PNGT01000009">
    <property type="protein sequence ID" value="PMC51826.1"/>
    <property type="molecule type" value="Genomic_DNA"/>
</dbReference>
<dbReference type="SFLD" id="SFLDG01140">
    <property type="entry name" value="C2.B:_Phosphomannomutase_and_P"/>
    <property type="match status" value="1"/>
</dbReference>
<dbReference type="SUPFAM" id="SSF56784">
    <property type="entry name" value="HAD-like"/>
    <property type="match status" value="1"/>
</dbReference>